<organism evidence="14 15">
    <name type="scientific">Boothiomyces macroporosus</name>
    <dbReference type="NCBI Taxonomy" id="261099"/>
    <lineage>
        <taxon>Eukaryota</taxon>
        <taxon>Fungi</taxon>
        <taxon>Fungi incertae sedis</taxon>
        <taxon>Chytridiomycota</taxon>
        <taxon>Chytridiomycota incertae sedis</taxon>
        <taxon>Chytridiomycetes</taxon>
        <taxon>Rhizophydiales</taxon>
        <taxon>Terramycetaceae</taxon>
        <taxon>Boothiomyces</taxon>
    </lineage>
</organism>
<feature type="domain" description="Neurotransmitter-gated ion-channel transmembrane" evidence="13">
    <location>
        <begin position="241"/>
        <end position="320"/>
    </location>
</feature>
<feature type="transmembrane region" description="Helical" evidence="11">
    <location>
        <begin position="268"/>
        <end position="287"/>
    </location>
</feature>
<reference evidence="14" key="1">
    <citation type="submission" date="2020-05" db="EMBL/GenBank/DDBJ databases">
        <title>Phylogenomic resolution of chytrid fungi.</title>
        <authorList>
            <person name="Stajich J.E."/>
            <person name="Amses K."/>
            <person name="Simmons R."/>
            <person name="Seto K."/>
            <person name="Myers J."/>
            <person name="Bonds A."/>
            <person name="Quandt C.A."/>
            <person name="Barry K."/>
            <person name="Liu P."/>
            <person name="Grigoriev I."/>
            <person name="Longcore J.E."/>
            <person name="James T.Y."/>
        </authorList>
    </citation>
    <scope>NUCLEOTIDE SEQUENCE</scope>
    <source>
        <strain evidence="14">PLAUS21</strain>
    </source>
</reference>
<dbReference type="InterPro" id="IPR006202">
    <property type="entry name" value="Neur_chan_lig-bd"/>
</dbReference>
<evidence type="ECO:0000256" key="9">
    <source>
        <dbReference type="ARBA" id="ARBA00023136"/>
    </source>
</evidence>
<keyword evidence="15" id="KW-1185">Reference proteome</keyword>
<dbReference type="GO" id="GO:0004888">
    <property type="term" value="F:transmembrane signaling receptor activity"/>
    <property type="evidence" value="ECO:0007669"/>
    <property type="project" value="InterPro"/>
</dbReference>
<comment type="caution">
    <text evidence="14">The sequence shown here is derived from an EMBL/GenBank/DDBJ whole genome shotgun (WGS) entry which is preliminary data.</text>
</comment>
<keyword evidence="9 11" id="KW-0472">Membrane</keyword>
<dbReference type="Gene3D" id="2.70.170.10">
    <property type="entry name" value="Neurotransmitter-gated ion-channel ligand-binding domain"/>
    <property type="match status" value="1"/>
</dbReference>
<evidence type="ECO:0000256" key="2">
    <source>
        <dbReference type="ARBA" id="ARBA00004236"/>
    </source>
</evidence>
<comment type="subcellular location">
    <subcellularLocation>
        <location evidence="2">Cell membrane</location>
    </subcellularLocation>
    <subcellularLocation>
        <location evidence="1">Membrane</location>
        <topology evidence="1">Multi-pass membrane protein</topology>
    </subcellularLocation>
</comment>
<dbReference type="InterPro" id="IPR006028">
    <property type="entry name" value="GABAA/Glycine_rcpt"/>
</dbReference>
<dbReference type="InterPro" id="IPR006029">
    <property type="entry name" value="Neurotrans-gated_channel_TM"/>
</dbReference>
<dbReference type="SUPFAM" id="SSF63712">
    <property type="entry name" value="Nicotinic receptor ligand binding domain-like"/>
    <property type="match status" value="1"/>
</dbReference>
<keyword evidence="5 11" id="KW-0812">Transmembrane</keyword>
<protein>
    <recommendedName>
        <fullName evidence="16">Neurotransmitter-gated ion-channel ligand-binding domain-containing protein</fullName>
    </recommendedName>
</protein>
<evidence type="ECO:0008006" key="16">
    <source>
        <dbReference type="Google" id="ProtNLM"/>
    </source>
</evidence>
<evidence type="ECO:0000256" key="10">
    <source>
        <dbReference type="ARBA" id="ARBA00023303"/>
    </source>
</evidence>
<evidence type="ECO:0000256" key="3">
    <source>
        <dbReference type="ARBA" id="ARBA00022448"/>
    </source>
</evidence>
<evidence type="ECO:0000256" key="4">
    <source>
        <dbReference type="ARBA" id="ARBA00022475"/>
    </source>
</evidence>
<evidence type="ECO:0000256" key="1">
    <source>
        <dbReference type="ARBA" id="ARBA00004141"/>
    </source>
</evidence>
<keyword evidence="8" id="KW-0406">Ion transport</keyword>
<evidence type="ECO:0000313" key="15">
    <source>
        <dbReference type="Proteomes" id="UP001210925"/>
    </source>
</evidence>
<sequence>MLHLFLLTFGVLADNTDISLGAIANRLLQNPGGQPYDNLTRPGAFGDPTQVQAQFRLNRLFDVDPKTNVFAMDLFLRLRWNDPRLTFPEPLHNEALRIDPSLIWTPDIYFYNEAIQSVPLDQTLKISNDGTVFWSRHYLMYLATGFDLHNFPFDSQKLPIQLVSYSNSQQTLRLNWYNDSGGAAYPDPIVNKTFSSVLWNLNSINTTLTNIIFRDGQPQFDFLTYSLFVDRDPSVYILKYILPLFFIALCSTLTYWIDPTAVPARVGFGVSLLLASITLNFVVSADLPHVNYPTKLDTYIAIIFLFVFISMIEFAVIHVLRVMGRISLSPSIENTFRIVAPIELVLYTTYIFLPGLEVNPVRIVIIILMIVTFLATASYFGYHHIQFKKRQALEKSGEITPLKA</sequence>
<dbReference type="InterPro" id="IPR036719">
    <property type="entry name" value="Neuro-gated_channel_TM_sf"/>
</dbReference>
<dbReference type="GO" id="GO:0005230">
    <property type="term" value="F:extracellular ligand-gated monoatomic ion channel activity"/>
    <property type="evidence" value="ECO:0007669"/>
    <property type="project" value="InterPro"/>
</dbReference>
<dbReference type="Proteomes" id="UP001210925">
    <property type="component" value="Unassembled WGS sequence"/>
</dbReference>
<dbReference type="PANTHER" id="PTHR18945">
    <property type="entry name" value="NEUROTRANSMITTER GATED ION CHANNEL"/>
    <property type="match status" value="1"/>
</dbReference>
<feature type="domain" description="Neurotransmitter-gated ion-channel ligand-binding" evidence="12">
    <location>
        <begin position="25"/>
        <end position="212"/>
    </location>
</feature>
<keyword evidence="6" id="KW-0732">Signal</keyword>
<name>A0AAD5UQ27_9FUNG</name>
<dbReference type="Pfam" id="PF02931">
    <property type="entry name" value="Neur_chan_LBD"/>
    <property type="match status" value="1"/>
</dbReference>
<dbReference type="AlphaFoldDB" id="A0AAD5UQ27"/>
<dbReference type="Pfam" id="PF02932">
    <property type="entry name" value="Neur_chan_memb"/>
    <property type="match status" value="1"/>
</dbReference>
<dbReference type="Gene3D" id="1.20.58.390">
    <property type="entry name" value="Neurotransmitter-gated ion-channel transmembrane domain"/>
    <property type="match status" value="1"/>
</dbReference>
<proteinExistence type="predicted"/>
<evidence type="ECO:0000259" key="12">
    <source>
        <dbReference type="Pfam" id="PF02931"/>
    </source>
</evidence>
<dbReference type="EMBL" id="JADGKB010000002">
    <property type="protein sequence ID" value="KAJ3262250.1"/>
    <property type="molecule type" value="Genomic_DNA"/>
</dbReference>
<feature type="transmembrane region" description="Helical" evidence="11">
    <location>
        <begin position="335"/>
        <end position="353"/>
    </location>
</feature>
<evidence type="ECO:0000256" key="11">
    <source>
        <dbReference type="SAM" id="Phobius"/>
    </source>
</evidence>
<keyword evidence="7 11" id="KW-1133">Transmembrane helix</keyword>
<evidence type="ECO:0000259" key="13">
    <source>
        <dbReference type="Pfam" id="PF02932"/>
    </source>
</evidence>
<dbReference type="GO" id="GO:0005886">
    <property type="term" value="C:plasma membrane"/>
    <property type="evidence" value="ECO:0007669"/>
    <property type="project" value="UniProtKB-SubCell"/>
</dbReference>
<keyword evidence="3" id="KW-0813">Transport</keyword>
<evidence type="ECO:0000313" key="14">
    <source>
        <dbReference type="EMBL" id="KAJ3262250.1"/>
    </source>
</evidence>
<dbReference type="SUPFAM" id="SSF90112">
    <property type="entry name" value="Neurotransmitter-gated ion-channel transmembrane pore"/>
    <property type="match status" value="1"/>
</dbReference>
<evidence type="ECO:0000256" key="7">
    <source>
        <dbReference type="ARBA" id="ARBA00022989"/>
    </source>
</evidence>
<dbReference type="PRINTS" id="PR00253">
    <property type="entry name" value="GABAARECEPTR"/>
</dbReference>
<evidence type="ECO:0000256" key="8">
    <source>
        <dbReference type="ARBA" id="ARBA00023065"/>
    </source>
</evidence>
<dbReference type="PRINTS" id="PR00252">
    <property type="entry name" value="NRIONCHANNEL"/>
</dbReference>
<dbReference type="InterPro" id="IPR038050">
    <property type="entry name" value="Neuro_actylchol_rec"/>
</dbReference>
<dbReference type="InterPro" id="IPR006201">
    <property type="entry name" value="Neur_channel"/>
</dbReference>
<gene>
    <name evidence="14" type="ORF">HK103_002663</name>
</gene>
<dbReference type="InterPro" id="IPR036734">
    <property type="entry name" value="Neur_chan_lig-bd_sf"/>
</dbReference>
<keyword evidence="4" id="KW-1003">Cell membrane</keyword>
<evidence type="ECO:0000256" key="5">
    <source>
        <dbReference type="ARBA" id="ARBA00022692"/>
    </source>
</evidence>
<feature type="transmembrane region" description="Helical" evidence="11">
    <location>
        <begin position="236"/>
        <end position="256"/>
    </location>
</feature>
<accession>A0AAD5UQ27</accession>
<evidence type="ECO:0000256" key="6">
    <source>
        <dbReference type="ARBA" id="ARBA00022729"/>
    </source>
</evidence>
<keyword evidence="10" id="KW-0407">Ion channel</keyword>
<feature type="transmembrane region" description="Helical" evidence="11">
    <location>
        <begin position="299"/>
        <end position="323"/>
    </location>
</feature>
<feature type="transmembrane region" description="Helical" evidence="11">
    <location>
        <begin position="359"/>
        <end position="382"/>
    </location>
</feature>